<dbReference type="AlphaFoldDB" id="A0A2I6SWF9"/>
<accession>A0A2I6SWF9</accession>
<proteinExistence type="predicted"/>
<name>A0A2I6SWF9_PARSO</name>
<evidence type="ECO:0000313" key="1">
    <source>
        <dbReference type="EMBL" id="AUO31855.1"/>
    </source>
</evidence>
<sequence length="180" mass="21432">MNNRENLRSEILSFLKDKEEKVMFIKGTYQHEKHRELLRVLMKSSDPGTNVLLRLNGKENIKSMLTEGIAKKGLNTRIKLKNINLYIDTLNCRTWKGGNYNIVIIYPIDPLCRDKEKTRKEVMENLSKKVIDKLFIVSWTDHYDYSWLEKYNIDRTVTFDAEEEDKAYHGRVLDLLRKYK</sequence>
<reference evidence="1" key="1">
    <citation type="submission" date="2017-10" db="EMBL/GenBank/DDBJ databases">
        <title>Conjugative transfer of the toxin plasmid of Clostridium sordellii.</title>
        <authorList>
            <person name="Vidor C.J."/>
            <person name="Awad M."/>
            <person name="Lyras D."/>
        </authorList>
    </citation>
    <scope>NUCLEOTIDE SEQUENCE</scope>
    <source>
        <strain evidence="1">S0804018</strain>
        <plasmid evidence="1">pCS1-5</plasmid>
    </source>
</reference>
<dbReference type="RefSeq" id="WP_172692232.1">
    <property type="nucleotide sequence ID" value="NZ_MG205643.1"/>
</dbReference>
<keyword evidence="1" id="KW-0614">Plasmid</keyword>
<geneLocation type="plasmid" evidence="1">
    <name>pCS1-5</name>
</geneLocation>
<dbReference type="EMBL" id="MG205643">
    <property type="protein sequence ID" value="AUO31855.1"/>
    <property type="molecule type" value="Genomic_DNA"/>
</dbReference>
<protein>
    <submittedName>
        <fullName evidence="1">Uncharacterized protein</fullName>
    </submittedName>
</protein>
<organism evidence="1">
    <name type="scientific">Paraclostridium sordellii</name>
    <name type="common">Clostridium sordellii</name>
    <dbReference type="NCBI Taxonomy" id="1505"/>
    <lineage>
        <taxon>Bacteria</taxon>
        <taxon>Bacillati</taxon>
        <taxon>Bacillota</taxon>
        <taxon>Clostridia</taxon>
        <taxon>Peptostreptococcales</taxon>
        <taxon>Peptostreptococcaceae</taxon>
        <taxon>Paraclostridium</taxon>
    </lineage>
</organism>